<gene>
    <name evidence="5" type="ORF">FE784_04210</name>
</gene>
<protein>
    <submittedName>
        <fullName evidence="5">AraC family transcriptional regulator</fullName>
    </submittedName>
</protein>
<keyword evidence="6" id="KW-1185">Reference proteome</keyword>
<dbReference type="InterPro" id="IPR014710">
    <property type="entry name" value="RmlC-like_jellyroll"/>
</dbReference>
<evidence type="ECO:0000256" key="3">
    <source>
        <dbReference type="ARBA" id="ARBA00023163"/>
    </source>
</evidence>
<name>A0A5C4TEN4_9BACL</name>
<dbReference type="EMBL" id="VDCQ01000004">
    <property type="protein sequence ID" value="TNJ67593.1"/>
    <property type="molecule type" value="Genomic_DNA"/>
</dbReference>
<dbReference type="GO" id="GO:0003700">
    <property type="term" value="F:DNA-binding transcription factor activity"/>
    <property type="evidence" value="ECO:0007669"/>
    <property type="project" value="InterPro"/>
</dbReference>
<keyword evidence="3" id="KW-0804">Transcription</keyword>
<dbReference type="SUPFAM" id="SSF46689">
    <property type="entry name" value="Homeodomain-like"/>
    <property type="match status" value="2"/>
</dbReference>
<dbReference type="Gene3D" id="1.10.10.60">
    <property type="entry name" value="Homeodomain-like"/>
    <property type="match status" value="2"/>
</dbReference>
<evidence type="ECO:0000313" key="6">
    <source>
        <dbReference type="Proteomes" id="UP000307943"/>
    </source>
</evidence>
<dbReference type="InterPro" id="IPR018062">
    <property type="entry name" value="HTH_AraC-typ_CS"/>
</dbReference>
<dbReference type="Pfam" id="PF12833">
    <property type="entry name" value="HTH_18"/>
    <property type="match status" value="1"/>
</dbReference>
<comment type="caution">
    <text evidence="5">The sequence shown here is derived from an EMBL/GenBank/DDBJ whole genome shotgun (WGS) entry which is preliminary data.</text>
</comment>
<dbReference type="SMART" id="SM00342">
    <property type="entry name" value="HTH_ARAC"/>
    <property type="match status" value="1"/>
</dbReference>
<reference evidence="5 6" key="1">
    <citation type="submission" date="2019-05" db="EMBL/GenBank/DDBJ databases">
        <title>We sequenced the genome of Paenibacillus hemerocallicola KCTC 33185 for further insight into its adaptation and study the phylogeny of Paenibacillus.</title>
        <authorList>
            <person name="Narsing Rao M.P."/>
        </authorList>
    </citation>
    <scope>NUCLEOTIDE SEQUENCE [LARGE SCALE GENOMIC DNA]</scope>
    <source>
        <strain evidence="5 6">KCTC 33185</strain>
    </source>
</reference>
<dbReference type="InterPro" id="IPR009057">
    <property type="entry name" value="Homeodomain-like_sf"/>
</dbReference>
<dbReference type="PROSITE" id="PS00041">
    <property type="entry name" value="HTH_ARAC_FAMILY_1"/>
    <property type="match status" value="1"/>
</dbReference>
<dbReference type="PANTHER" id="PTHR43280:SF28">
    <property type="entry name" value="HTH-TYPE TRANSCRIPTIONAL ACTIVATOR RHAS"/>
    <property type="match status" value="1"/>
</dbReference>
<dbReference type="InterPro" id="IPR037923">
    <property type="entry name" value="HTH-like"/>
</dbReference>
<dbReference type="Gene3D" id="2.60.120.10">
    <property type="entry name" value="Jelly Rolls"/>
    <property type="match status" value="1"/>
</dbReference>
<evidence type="ECO:0000256" key="1">
    <source>
        <dbReference type="ARBA" id="ARBA00023015"/>
    </source>
</evidence>
<dbReference type="PANTHER" id="PTHR43280">
    <property type="entry name" value="ARAC-FAMILY TRANSCRIPTIONAL REGULATOR"/>
    <property type="match status" value="1"/>
</dbReference>
<evidence type="ECO:0000313" key="5">
    <source>
        <dbReference type="EMBL" id="TNJ67593.1"/>
    </source>
</evidence>
<keyword evidence="2" id="KW-0238">DNA-binding</keyword>
<dbReference type="InterPro" id="IPR018060">
    <property type="entry name" value="HTH_AraC"/>
</dbReference>
<evidence type="ECO:0000256" key="2">
    <source>
        <dbReference type="ARBA" id="ARBA00023125"/>
    </source>
</evidence>
<dbReference type="Proteomes" id="UP000307943">
    <property type="component" value="Unassembled WGS sequence"/>
</dbReference>
<feature type="domain" description="HTH araC/xylS-type" evidence="4">
    <location>
        <begin position="159"/>
        <end position="257"/>
    </location>
</feature>
<dbReference type="OrthoDB" id="345425at2"/>
<proteinExistence type="predicted"/>
<evidence type="ECO:0000259" key="4">
    <source>
        <dbReference type="PROSITE" id="PS01124"/>
    </source>
</evidence>
<organism evidence="5 6">
    <name type="scientific">Paenibacillus hemerocallicola</name>
    <dbReference type="NCBI Taxonomy" id="1172614"/>
    <lineage>
        <taxon>Bacteria</taxon>
        <taxon>Bacillati</taxon>
        <taxon>Bacillota</taxon>
        <taxon>Bacilli</taxon>
        <taxon>Bacillales</taxon>
        <taxon>Paenibacillaceae</taxon>
        <taxon>Paenibacillus</taxon>
    </lineage>
</organism>
<dbReference type="AlphaFoldDB" id="A0A5C4TEN4"/>
<sequence>MRLFELVSVFTEEVGSDWHKPESVMEYDVFLFVESGCLTYVIDGNRLPLVKGDLLYFPAGSLRYAAADGIHGHQKYAVLFQRTVAETSIPLLDNRLHRLVHSRNYDYVKQRFSLLIQQWLGKLPHYETICQGILLEMLGIAGRELENAHLPAKKLSLASEIQQYILSHYRETIRIETLAELVDRTPNYVTKIFREVTGQTPIGYLHQVRITAARELLVNTHLTIGQIADMLGFCDQSYFNRVYKKMMGYPPSSHITEKRAK</sequence>
<dbReference type="PROSITE" id="PS01124">
    <property type="entry name" value="HTH_ARAC_FAMILY_2"/>
    <property type="match status" value="1"/>
</dbReference>
<keyword evidence="1" id="KW-0805">Transcription regulation</keyword>
<accession>A0A5C4TEN4</accession>
<dbReference type="SUPFAM" id="SSF51215">
    <property type="entry name" value="Regulatory protein AraC"/>
    <property type="match status" value="1"/>
</dbReference>
<dbReference type="GO" id="GO:0043565">
    <property type="term" value="F:sequence-specific DNA binding"/>
    <property type="evidence" value="ECO:0007669"/>
    <property type="project" value="InterPro"/>
</dbReference>